<sequence length="119" mass="13222">MTVLRRDGRKLPELELRLQPVLRGDLGVEHEGQSGPVARLRSSTARHELFRPLLNVRIVPMRGDSFVVAGVQETQPPGASRLLQRQAWWCRLPKDDLAAAQRLLLAKLGIGTGVLVDDD</sequence>
<dbReference type="EMBL" id="JABRWJ010000005">
    <property type="protein sequence ID" value="NRF68669.1"/>
    <property type="molecule type" value="Genomic_DNA"/>
</dbReference>
<evidence type="ECO:0000313" key="1">
    <source>
        <dbReference type="EMBL" id="NRF68669.1"/>
    </source>
</evidence>
<proteinExistence type="predicted"/>
<evidence type="ECO:0000313" key="2">
    <source>
        <dbReference type="Proteomes" id="UP000737171"/>
    </source>
</evidence>
<protein>
    <submittedName>
        <fullName evidence="1">Uncharacterized protein</fullName>
    </submittedName>
</protein>
<name>A0ABX2EJ78_9BURK</name>
<organism evidence="1 2">
    <name type="scientific">Pseudaquabacterium terrae</name>
    <dbReference type="NCBI Taxonomy" id="2732868"/>
    <lineage>
        <taxon>Bacteria</taxon>
        <taxon>Pseudomonadati</taxon>
        <taxon>Pseudomonadota</taxon>
        <taxon>Betaproteobacteria</taxon>
        <taxon>Burkholderiales</taxon>
        <taxon>Sphaerotilaceae</taxon>
        <taxon>Pseudaquabacterium</taxon>
    </lineage>
</organism>
<comment type="caution">
    <text evidence="1">The sequence shown here is derived from an EMBL/GenBank/DDBJ whole genome shotgun (WGS) entry which is preliminary data.</text>
</comment>
<reference evidence="1 2" key="1">
    <citation type="submission" date="2020-05" db="EMBL/GenBank/DDBJ databases">
        <title>Aquincola sp. isolate from soil.</title>
        <authorList>
            <person name="Han J."/>
            <person name="Kim D.-U."/>
        </authorList>
    </citation>
    <scope>NUCLEOTIDE SEQUENCE [LARGE SCALE GENOMIC DNA]</scope>
    <source>
        <strain evidence="1 2">S2</strain>
    </source>
</reference>
<accession>A0ABX2EJ78</accession>
<gene>
    <name evidence="1" type="ORF">HLB44_16880</name>
</gene>
<dbReference type="Proteomes" id="UP000737171">
    <property type="component" value="Unassembled WGS sequence"/>
</dbReference>
<keyword evidence="2" id="KW-1185">Reference proteome</keyword>
<dbReference type="RefSeq" id="WP_173124603.1">
    <property type="nucleotide sequence ID" value="NZ_JABRWJ010000005.1"/>
</dbReference>